<keyword evidence="2 8" id="KW-0723">Serine/threonine-protein kinase</keyword>
<evidence type="ECO:0000313" key="12">
    <source>
        <dbReference type="Proteomes" id="UP000253551"/>
    </source>
</evidence>
<dbReference type="PANTHER" id="PTHR24058">
    <property type="entry name" value="DUAL SPECIFICITY PROTEIN KINASE"/>
    <property type="match status" value="1"/>
</dbReference>
<dbReference type="InterPro" id="IPR000719">
    <property type="entry name" value="Prot_kinase_dom"/>
</dbReference>
<evidence type="ECO:0000256" key="4">
    <source>
        <dbReference type="ARBA" id="ARBA00022741"/>
    </source>
</evidence>
<dbReference type="Gene3D" id="3.30.200.20">
    <property type="entry name" value="Phosphorylase Kinase, domain 1"/>
    <property type="match status" value="1"/>
</dbReference>
<proteinExistence type="inferred from homology"/>
<keyword evidence="5 11" id="KW-0418">Kinase</keyword>
<feature type="domain" description="Protein kinase" evidence="10">
    <location>
        <begin position="138"/>
        <end position="405"/>
    </location>
</feature>
<evidence type="ECO:0000259" key="10">
    <source>
        <dbReference type="PROSITE" id="PS50011"/>
    </source>
</evidence>
<dbReference type="InterPro" id="IPR050494">
    <property type="entry name" value="Ser_Thr_dual-spec_kinase"/>
</dbReference>
<evidence type="ECO:0000256" key="9">
    <source>
        <dbReference type="SAM" id="MobiDB-lite"/>
    </source>
</evidence>
<dbReference type="OrthoDB" id="9332038at2759"/>
<dbReference type="GO" id="GO:0005737">
    <property type="term" value="C:cytoplasm"/>
    <property type="evidence" value="ECO:0007669"/>
    <property type="project" value="TreeGrafter"/>
</dbReference>
<reference evidence="11 12" key="1">
    <citation type="journal article" date="2018" name="G3 (Bethesda)">
        <title>Phylogenetic and Phylogenomic Definition of Rhizopus Species.</title>
        <authorList>
            <person name="Gryganskyi A.P."/>
            <person name="Golan J."/>
            <person name="Dolatabadi S."/>
            <person name="Mondo S."/>
            <person name="Robb S."/>
            <person name="Idnurm A."/>
            <person name="Muszewska A."/>
            <person name="Steczkiewicz K."/>
            <person name="Masonjones S."/>
            <person name="Liao H.L."/>
            <person name="Gajdeczka M.T."/>
            <person name="Anike F."/>
            <person name="Vuek A."/>
            <person name="Anishchenko I.M."/>
            <person name="Voigt K."/>
            <person name="de Hoog G.S."/>
            <person name="Smith M.E."/>
            <person name="Heitman J."/>
            <person name="Vilgalys R."/>
            <person name="Stajich J.E."/>
        </authorList>
    </citation>
    <scope>NUCLEOTIDE SEQUENCE [LARGE SCALE GENOMIC DNA]</scope>
    <source>
        <strain evidence="11 12">LSU 92-RS-03</strain>
    </source>
</reference>
<dbReference type="GO" id="GO:0004674">
    <property type="term" value="F:protein serine/threonine kinase activity"/>
    <property type="evidence" value="ECO:0007669"/>
    <property type="project" value="UniProtKB-KW"/>
</dbReference>
<dbReference type="PROSITE" id="PS00108">
    <property type="entry name" value="PROTEIN_KINASE_ST"/>
    <property type="match status" value="1"/>
</dbReference>
<accession>A0A367KKJ7</accession>
<evidence type="ECO:0000256" key="1">
    <source>
        <dbReference type="ARBA" id="ARBA00008867"/>
    </source>
</evidence>
<evidence type="ECO:0000256" key="3">
    <source>
        <dbReference type="ARBA" id="ARBA00022679"/>
    </source>
</evidence>
<dbReference type="PANTHER" id="PTHR24058:SF17">
    <property type="entry name" value="HOMEODOMAIN INTERACTING PROTEIN KINASE, ISOFORM D"/>
    <property type="match status" value="1"/>
</dbReference>
<dbReference type="InterPro" id="IPR017441">
    <property type="entry name" value="Protein_kinase_ATP_BS"/>
</dbReference>
<comment type="caution">
    <text evidence="11">The sequence shown here is derived from an EMBL/GenBank/DDBJ whole genome shotgun (WGS) entry which is preliminary data.</text>
</comment>
<protein>
    <submittedName>
        <fullName evidence="11">Dual specificity protein kinase yak1</fullName>
    </submittedName>
</protein>
<feature type="compositionally biased region" description="Polar residues" evidence="9">
    <location>
        <begin position="89"/>
        <end position="99"/>
    </location>
</feature>
<evidence type="ECO:0000256" key="5">
    <source>
        <dbReference type="ARBA" id="ARBA00022777"/>
    </source>
</evidence>
<sequence>MYSPIYQSSSPRSCSFSPTKMRFNSQIIPEENADWSYCNQPDHTGAFRKIGSQTELPLSYQQRLRERKRYGPLYMLTIELKTTYQASNNGFKYSETNNPRRVLTKPSKPTKNDGYDNDDFDYILYVNDVLGGAEGHKYIILDVLGSGTFGQVVKCRNTKTEEVVAIKVVKNNQAYRNQSMMEVAILQILNQRHDINDQHHLLRLKDTFVHKRHLCLVFELLSDNLYELIKQNHFRGLSTNLVRVFTAQILDALTVLNEARIIHCDLKPENILLKNLESPTLKVIDFGSACHEAQTTYTYIQSRFYRSPEVLLGLPYTSAIDMWSLGCIAAELFLGLPLFPGNSEYNQLSRIVELLGTPPNYMVEVGKNSHRYFDRDSTPEGGKRYVFKSIEKYSTEQGKLEQPSK</sequence>
<evidence type="ECO:0000256" key="2">
    <source>
        <dbReference type="ARBA" id="ARBA00022527"/>
    </source>
</evidence>
<keyword evidence="3" id="KW-0808">Transferase</keyword>
<feature type="region of interest" description="Disordered" evidence="9">
    <location>
        <begin position="89"/>
        <end position="111"/>
    </location>
</feature>
<dbReference type="SMART" id="SM00220">
    <property type="entry name" value="S_TKc"/>
    <property type="match status" value="1"/>
</dbReference>
<keyword evidence="12" id="KW-1185">Reference proteome</keyword>
<dbReference type="GO" id="GO:0005634">
    <property type="term" value="C:nucleus"/>
    <property type="evidence" value="ECO:0007669"/>
    <property type="project" value="TreeGrafter"/>
</dbReference>
<evidence type="ECO:0000256" key="6">
    <source>
        <dbReference type="ARBA" id="ARBA00022840"/>
    </source>
</evidence>
<gene>
    <name evidence="11" type="primary">YAK1_6</name>
    <name evidence="11" type="ORF">CU098_011904</name>
</gene>
<dbReference type="SUPFAM" id="SSF56112">
    <property type="entry name" value="Protein kinase-like (PK-like)"/>
    <property type="match status" value="1"/>
</dbReference>
<evidence type="ECO:0000256" key="8">
    <source>
        <dbReference type="RuleBase" id="RU000304"/>
    </source>
</evidence>
<keyword evidence="6 7" id="KW-0067">ATP-binding</keyword>
<name>A0A367KKJ7_RHIST</name>
<dbReference type="GO" id="GO:0004713">
    <property type="term" value="F:protein tyrosine kinase activity"/>
    <property type="evidence" value="ECO:0007669"/>
    <property type="project" value="TreeGrafter"/>
</dbReference>
<dbReference type="AlphaFoldDB" id="A0A367KKJ7"/>
<dbReference type="PROSITE" id="PS50011">
    <property type="entry name" value="PROTEIN_KINASE_DOM"/>
    <property type="match status" value="1"/>
</dbReference>
<dbReference type="EMBL" id="PJQM01001307">
    <property type="protein sequence ID" value="RCI02661.1"/>
    <property type="molecule type" value="Genomic_DNA"/>
</dbReference>
<dbReference type="STRING" id="4846.A0A367KKJ7"/>
<comment type="similarity">
    <text evidence="1">Belongs to the protein kinase superfamily. CMGC Ser/Thr protein kinase family. MNB/DYRK subfamily.</text>
</comment>
<dbReference type="InterPro" id="IPR011009">
    <property type="entry name" value="Kinase-like_dom_sf"/>
</dbReference>
<dbReference type="Proteomes" id="UP000253551">
    <property type="component" value="Unassembled WGS sequence"/>
</dbReference>
<dbReference type="FunFam" id="3.30.200.20:FF:000087">
    <property type="entry name" value="Dual specificity tyrosine-phosphorylation-regulated kinase 1A"/>
    <property type="match status" value="1"/>
</dbReference>
<evidence type="ECO:0000256" key="7">
    <source>
        <dbReference type="PROSITE-ProRule" id="PRU10141"/>
    </source>
</evidence>
<dbReference type="InterPro" id="IPR008271">
    <property type="entry name" value="Ser/Thr_kinase_AS"/>
</dbReference>
<dbReference type="PROSITE" id="PS00107">
    <property type="entry name" value="PROTEIN_KINASE_ATP"/>
    <property type="match status" value="1"/>
</dbReference>
<evidence type="ECO:0000313" key="11">
    <source>
        <dbReference type="EMBL" id="RCI02661.1"/>
    </source>
</evidence>
<dbReference type="GO" id="GO:0005524">
    <property type="term" value="F:ATP binding"/>
    <property type="evidence" value="ECO:0007669"/>
    <property type="project" value="UniProtKB-UniRule"/>
</dbReference>
<organism evidence="11 12">
    <name type="scientific">Rhizopus stolonifer</name>
    <name type="common">Rhizopus nigricans</name>
    <dbReference type="NCBI Taxonomy" id="4846"/>
    <lineage>
        <taxon>Eukaryota</taxon>
        <taxon>Fungi</taxon>
        <taxon>Fungi incertae sedis</taxon>
        <taxon>Mucoromycota</taxon>
        <taxon>Mucoromycotina</taxon>
        <taxon>Mucoromycetes</taxon>
        <taxon>Mucorales</taxon>
        <taxon>Mucorineae</taxon>
        <taxon>Rhizopodaceae</taxon>
        <taxon>Rhizopus</taxon>
    </lineage>
</organism>
<dbReference type="Pfam" id="PF00069">
    <property type="entry name" value="Pkinase"/>
    <property type="match status" value="1"/>
</dbReference>
<feature type="binding site" evidence="7">
    <location>
        <position position="167"/>
    </location>
    <ligand>
        <name>ATP</name>
        <dbReference type="ChEBI" id="CHEBI:30616"/>
    </ligand>
</feature>
<feature type="non-terminal residue" evidence="11">
    <location>
        <position position="405"/>
    </location>
</feature>
<dbReference type="Gene3D" id="1.10.510.10">
    <property type="entry name" value="Transferase(Phosphotransferase) domain 1"/>
    <property type="match status" value="1"/>
</dbReference>
<keyword evidence="4 7" id="KW-0547">Nucleotide-binding</keyword>